<dbReference type="RefSeq" id="WP_128214981.1">
    <property type="nucleotide sequence ID" value="NZ_CP025746.1"/>
</dbReference>
<evidence type="ECO:0000256" key="5">
    <source>
        <dbReference type="ARBA" id="ARBA00022448"/>
    </source>
</evidence>
<gene>
    <name evidence="14" type="ORF">C1I91_22915</name>
</gene>
<evidence type="ECO:0000313" key="14">
    <source>
        <dbReference type="EMBL" id="QAA34260.1"/>
    </source>
</evidence>
<feature type="transmembrane region" description="Helical" evidence="13">
    <location>
        <begin position="133"/>
        <end position="151"/>
    </location>
</feature>
<comment type="similarity">
    <text evidence="3">Belongs to the multi antimicrobial extrusion (MATE) (TC 2.A.66.1) family.</text>
</comment>
<protein>
    <recommendedName>
        <fullName evidence="4">Probable multidrug resistance protein NorM</fullName>
    </recommendedName>
    <alternativeName>
        <fullName evidence="12">Multidrug-efflux transporter</fullName>
    </alternativeName>
</protein>
<dbReference type="NCBIfam" id="TIGR00797">
    <property type="entry name" value="matE"/>
    <property type="match status" value="1"/>
</dbReference>
<dbReference type="CDD" id="cd13138">
    <property type="entry name" value="MATE_yoeA_like"/>
    <property type="match status" value="1"/>
</dbReference>
<accession>A0A3R5UI13</accession>
<dbReference type="PANTHER" id="PTHR43298:SF2">
    <property type="entry name" value="FMN_FAD EXPORTER YEEO-RELATED"/>
    <property type="match status" value="1"/>
</dbReference>
<feature type="transmembrane region" description="Helical" evidence="13">
    <location>
        <begin position="12"/>
        <end position="31"/>
    </location>
</feature>
<name>A0A3R5UI13_9CLOT</name>
<feature type="transmembrane region" description="Helical" evidence="13">
    <location>
        <begin position="91"/>
        <end position="113"/>
    </location>
</feature>
<dbReference type="Pfam" id="PF01554">
    <property type="entry name" value="MatE"/>
    <property type="match status" value="2"/>
</dbReference>
<evidence type="ECO:0000256" key="11">
    <source>
        <dbReference type="ARBA" id="ARBA00023136"/>
    </source>
</evidence>
<keyword evidence="11 13" id="KW-0472">Membrane</keyword>
<evidence type="ECO:0000256" key="3">
    <source>
        <dbReference type="ARBA" id="ARBA00010199"/>
    </source>
</evidence>
<feature type="transmembrane region" description="Helical" evidence="13">
    <location>
        <begin position="43"/>
        <end position="70"/>
    </location>
</feature>
<dbReference type="InterPro" id="IPR048279">
    <property type="entry name" value="MdtK-like"/>
</dbReference>
<dbReference type="GO" id="GO:0005886">
    <property type="term" value="C:plasma membrane"/>
    <property type="evidence" value="ECO:0007669"/>
    <property type="project" value="UniProtKB-SubCell"/>
</dbReference>
<evidence type="ECO:0000256" key="8">
    <source>
        <dbReference type="ARBA" id="ARBA00022692"/>
    </source>
</evidence>
<feature type="transmembrane region" description="Helical" evidence="13">
    <location>
        <begin position="190"/>
        <end position="212"/>
    </location>
</feature>
<dbReference type="EMBL" id="CP025746">
    <property type="protein sequence ID" value="QAA34260.1"/>
    <property type="molecule type" value="Genomic_DNA"/>
</dbReference>
<dbReference type="InterPro" id="IPR002528">
    <property type="entry name" value="MATE_fam"/>
</dbReference>
<dbReference type="OrthoDB" id="9776324at2"/>
<dbReference type="InterPro" id="IPR050222">
    <property type="entry name" value="MATE_MdtK"/>
</dbReference>
<dbReference type="KEGG" id="cmah:C1I91_22915"/>
<keyword evidence="15" id="KW-1185">Reference proteome</keyword>
<evidence type="ECO:0000256" key="1">
    <source>
        <dbReference type="ARBA" id="ARBA00003408"/>
    </source>
</evidence>
<dbReference type="PANTHER" id="PTHR43298">
    <property type="entry name" value="MULTIDRUG RESISTANCE PROTEIN NORM-RELATED"/>
    <property type="match status" value="1"/>
</dbReference>
<evidence type="ECO:0000256" key="12">
    <source>
        <dbReference type="ARBA" id="ARBA00031636"/>
    </source>
</evidence>
<dbReference type="Proteomes" id="UP000286268">
    <property type="component" value="Chromosome"/>
</dbReference>
<proteinExistence type="inferred from homology"/>
<evidence type="ECO:0000313" key="15">
    <source>
        <dbReference type="Proteomes" id="UP000286268"/>
    </source>
</evidence>
<dbReference type="PIRSF" id="PIRSF006603">
    <property type="entry name" value="DinF"/>
    <property type="match status" value="1"/>
</dbReference>
<evidence type="ECO:0000256" key="10">
    <source>
        <dbReference type="ARBA" id="ARBA00023065"/>
    </source>
</evidence>
<dbReference type="GO" id="GO:0015297">
    <property type="term" value="F:antiporter activity"/>
    <property type="evidence" value="ECO:0007669"/>
    <property type="project" value="UniProtKB-KW"/>
</dbReference>
<reference evidence="14 15" key="1">
    <citation type="submission" date="2018-01" db="EMBL/GenBank/DDBJ databases">
        <title>Genome Sequencing and Assembly of Anaerobacter polyendosporus strain CT4.</title>
        <authorList>
            <person name="Tachaapaikoon C."/>
            <person name="Sutheeworapong S."/>
            <person name="Jenjaroenpun P."/>
            <person name="Wongsurawat T."/>
            <person name="Nookeaw I."/>
            <person name="Cheawchanlertfa P."/>
            <person name="Kosugi A."/>
            <person name="Cheevadhanarak S."/>
            <person name="Ratanakhanokchai K."/>
        </authorList>
    </citation>
    <scope>NUCLEOTIDE SEQUENCE [LARGE SCALE GENOMIC DNA]</scope>
    <source>
        <strain evidence="14 15">CT4</strain>
    </source>
</reference>
<dbReference type="GO" id="GO:0042910">
    <property type="term" value="F:xenobiotic transmembrane transporter activity"/>
    <property type="evidence" value="ECO:0007669"/>
    <property type="project" value="InterPro"/>
</dbReference>
<evidence type="ECO:0000256" key="9">
    <source>
        <dbReference type="ARBA" id="ARBA00022989"/>
    </source>
</evidence>
<feature type="transmembrane region" description="Helical" evidence="13">
    <location>
        <begin position="315"/>
        <end position="333"/>
    </location>
</feature>
<dbReference type="GO" id="GO:0006811">
    <property type="term" value="P:monoatomic ion transport"/>
    <property type="evidence" value="ECO:0007669"/>
    <property type="project" value="UniProtKB-KW"/>
</dbReference>
<sequence>MTKDMTSGSPTKLLIQFSIPLLIGNLFQQLYSMVDSIVVGKEIGVNALAAVGSTSSISFMIIGFITGLANGFGILVAQRFGAGDKSGVKKVVAMSVYLSILIAVVVTTLSLIGSKPLLRLLNTPKDIIDDANIYISIIYAGIVATVFYNLLSAILRAFGNSKTTLYVMIISSLVNIVLNITLVIGFKLGVAGSAISTVVAQVLSCILCYSVVRKYDELKMKKEDWKLDLSVCKRLFILGIPAALQNSVTAVGGMILQTLVNGFGAVYVAGYTAAMKIMALAEQPGVTFGFAMSTFTGQNLGAKQYNRIKLGIRKCIKISTTVNIVISLILFFFNKQIVGLFVPSNEIEIFKVSGQFLIVMSLLIWNLGLLFIYRSALQGMGNTMIPMVSGILELVIRLSVAMILPMYLGFLGICIAEVAAWVGAEVLLMVAYYISIAKYKDLMVSGKVQELKASQ</sequence>
<evidence type="ECO:0000256" key="6">
    <source>
        <dbReference type="ARBA" id="ARBA00022449"/>
    </source>
</evidence>
<evidence type="ECO:0000256" key="7">
    <source>
        <dbReference type="ARBA" id="ARBA00022475"/>
    </source>
</evidence>
<feature type="transmembrane region" description="Helical" evidence="13">
    <location>
        <begin position="410"/>
        <end position="434"/>
    </location>
</feature>
<keyword evidence="7" id="KW-1003">Cell membrane</keyword>
<evidence type="ECO:0000256" key="2">
    <source>
        <dbReference type="ARBA" id="ARBA00004651"/>
    </source>
</evidence>
<comment type="subcellular location">
    <subcellularLocation>
        <location evidence="2">Cell membrane</location>
        <topology evidence="2">Multi-pass membrane protein</topology>
    </subcellularLocation>
</comment>
<keyword evidence="10" id="KW-0406">Ion transport</keyword>
<comment type="function">
    <text evidence="1">Multidrug efflux pump.</text>
</comment>
<keyword evidence="8 13" id="KW-0812">Transmembrane</keyword>
<evidence type="ECO:0000256" key="13">
    <source>
        <dbReference type="SAM" id="Phobius"/>
    </source>
</evidence>
<feature type="transmembrane region" description="Helical" evidence="13">
    <location>
        <begin position="353"/>
        <end position="373"/>
    </location>
</feature>
<dbReference type="AlphaFoldDB" id="A0A3R5UI13"/>
<organism evidence="14 15">
    <name type="scientific">Clostridium manihotivorum</name>
    <dbReference type="NCBI Taxonomy" id="2320868"/>
    <lineage>
        <taxon>Bacteria</taxon>
        <taxon>Bacillati</taxon>
        <taxon>Bacillota</taxon>
        <taxon>Clostridia</taxon>
        <taxon>Eubacteriales</taxon>
        <taxon>Clostridiaceae</taxon>
        <taxon>Clostridium</taxon>
    </lineage>
</organism>
<keyword evidence="9 13" id="KW-1133">Transmembrane helix</keyword>
<keyword evidence="6" id="KW-0050">Antiport</keyword>
<evidence type="ECO:0000256" key="4">
    <source>
        <dbReference type="ARBA" id="ARBA00020268"/>
    </source>
</evidence>
<feature type="transmembrane region" description="Helical" evidence="13">
    <location>
        <begin position="163"/>
        <end position="184"/>
    </location>
</feature>
<keyword evidence="5" id="KW-0813">Transport</keyword>